<dbReference type="Pfam" id="PF00027">
    <property type="entry name" value="cNMP_binding"/>
    <property type="match status" value="1"/>
</dbReference>
<dbReference type="GO" id="GO:0005886">
    <property type="term" value="C:plasma membrane"/>
    <property type="evidence" value="ECO:0007669"/>
    <property type="project" value="UniProtKB-SubCell"/>
</dbReference>
<reference evidence="9 10" key="1">
    <citation type="submission" date="2020-04" db="EMBL/GenBank/DDBJ databases">
        <authorList>
            <person name="Basu S."/>
            <person name="Maruthanayagam V."/>
            <person name="Chakraborty S."/>
            <person name="Pramanik A."/>
            <person name="Mukherjee J."/>
            <person name="Brink B."/>
        </authorList>
    </citation>
    <scope>NUCLEOTIDE SEQUENCE [LARGE SCALE GENOMIC DNA]</scope>
    <source>
        <strain evidence="9 10">AP17</strain>
    </source>
</reference>
<keyword evidence="5 7" id="KW-1133">Transmembrane helix</keyword>
<dbReference type="Gene3D" id="1.10.287.1260">
    <property type="match status" value="1"/>
</dbReference>
<dbReference type="InterPro" id="IPR049278">
    <property type="entry name" value="MS_channel_C"/>
</dbReference>
<dbReference type="PANTHER" id="PTHR30347:SF1">
    <property type="entry name" value="MECHANOSENSITIVE CHANNEL MSCK"/>
    <property type="match status" value="1"/>
</dbReference>
<dbReference type="InterPro" id="IPR010920">
    <property type="entry name" value="LSM_dom_sf"/>
</dbReference>
<dbReference type="KEGG" id="oxy:HCG48_07945"/>
<dbReference type="InterPro" id="IPR052702">
    <property type="entry name" value="MscS-like_channel"/>
</dbReference>
<dbReference type="InterPro" id="IPR014710">
    <property type="entry name" value="RmlC-like_jellyroll"/>
</dbReference>
<feature type="transmembrane region" description="Helical" evidence="7">
    <location>
        <begin position="28"/>
        <end position="50"/>
    </location>
</feature>
<dbReference type="Gene3D" id="2.30.30.60">
    <property type="match status" value="1"/>
</dbReference>
<proteinExistence type="inferred from homology"/>
<dbReference type="InterPro" id="IPR018490">
    <property type="entry name" value="cNMP-bd_dom_sf"/>
</dbReference>
<name>A0A6H1TX52_9CYAN</name>
<keyword evidence="10" id="KW-1185">Reference proteome</keyword>
<dbReference type="InterPro" id="IPR000595">
    <property type="entry name" value="cNMP-bd_dom"/>
</dbReference>
<comment type="subcellular location">
    <subcellularLocation>
        <location evidence="1">Cell membrane</location>
        <topology evidence="1">Multi-pass membrane protein</topology>
    </subcellularLocation>
</comment>
<dbReference type="InterPro" id="IPR011014">
    <property type="entry name" value="MscS_channel_TM-2"/>
</dbReference>
<organism evidence="9 10">
    <name type="scientific">Oxynema aestuarii AP17</name>
    <dbReference type="NCBI Taxonomy" id="2064643"/>
    <lineage>
        <taxon>Bacteria</taxon>
        <taxon>Bacillati</taxon>
        <taxon>Cyanobacteriota</taxon>
        <taxon>Cyanophyceae</taxon>
        <taxon>Oscillatoriophycideae</taxon>
        <taxon>Oscillatoriales</taxon>
        <taxon>Oscillatoriaceae</taxon>
        <taxon>Oxynema</taxon>
        <taxon>Oxynema aestuarii</taxon>
    </lineage>
</organism>
<evidence type="ECO:0000259" key="8">
    <source>
        <dbReference type="PROSITE" id="PS50042"/>
    </source>
</evidence>
<dbReference type="SUPFAM" id="SSF51206">
    <property type="entry name" value="cAMP-binding domain-like"/>
    <property type="match status" value="1"/>
</dbReference>
<dbReference type="EMBL" id="CP051167">
    <property type="protein sequence ID" value="QIZ70520.1"/>
    <property type="molecule type" value="Genomic_DNA"/>
</dbReference>
<evidence type="ECO:0000256" key="1">
    <source>
        <dbReference type="ARBA" id="ARBA00004651"/>
    </source>
</evidence>
<evidence type="ECO:0000256" key="5">
    <source>
        <dbReference type="ARBA" id="ARBA00022989"/>
    </source>
</evidence>
<evidence type="ECO:0000256" key="6">
    <source>
        <dbReference type="ARBA" id="ARBA00023136"/>
    </source>
</evidence>
<dbReference type="InterPro" id="IPR018488">
    <property type="entry name" value="cNMP-bd_CS"/>
</dbReference>
<evidence type="ECO:0000256" key="3">
    <source>
        <dbReference type="ARBA" id="ARBA00022475"/>
    </source>
</evidence>
<dbReference type="InterPro" id="IPR049142">
    <property type="entry name" value="MS_channel_1st"/>
</dbReference>
<dbReference type="PANTHER" id="PTHR30347">
    <property type="entry name" value="POTASSIUM CHANNEL RELATED"/>
    <property type="match status" value="1"/>
</dbReference>
<evidence type="ECO:0000256" key="4">
    <source>
        <dbReference type="ARBA" id="ARBA00022692"/>
    </source>
</evidence>
<keyword evidence="3" id="KW-1003">Cell membrane</keyword>
<dbReference type="AlphaFoldDB" id="A0A6H1TX52"/>
<dbReference type="PROSITE" id="PS50042">
    <property type="entry name" value="CNMP_BINDING_3"/>
    <property type="match status" value="1"/>
</dbReference>
<dbReference type="RefSeq" id="WP_168568675.1">
    <property type="nucleotide sequence ID" value="NZ_CP051167.1"/>
</dbReference>
<dbReference type="Pfam" id="PF00924">
    <property type="entry name" value="MS_channel_2nd"/>
    <property type="match status" value="1"/>
</dbReference>
<gene>
    <name evidence="9" type="ORF">HCG48_07945</name>
</gene>
<dbReference type="Pfam" id="PF21088">
    <property type="entry name" value="MS_channel_1st"/>
    <property type="match status" value="1"/>
</dbReference>
<protein>
    <submittedName>
        <fullName evidence="9">Mechanosensitive ion channel</fullName>
    </submittedName>
</protein>
<evidence type="ECO:0000256" key="7">
    <source>
        <dbReference type="SAM" id="Phobius"/>
    </source>
</evidence>
<feature type="domain" description="Cyclic nucleotide-binding" evidence="8">
    <location>
        <begin position="330"/>
        <end position="447"/>
    </location>
</feature>
<dbReference type="Gene3D" id="3.30.70.100">
    <property type="match status" value="1"/>
</dbReference>
<evidence type="ECO:0000256" key="2">
    <source>
        <dbReference type="ARBA" id="ARBA00008017"/>
    </source>
</evidence>
<keyword evidence="4 7" id="KW-0812">Transmembrane</keyword>
<comment type="similarity">
    <text evidence="2">Belongs to the MscS (TC 1.A.23) family.</text>
</comment>
<dbReference type="GO" id="GO:0055085">
    <property type="term" value="P:transmembrane transport"/>
    <property type="evidence" value="ECO:0007669"/>
    <property type="project" value="InterPro"/>
</dbReference>
<accession>A0A6H1TX52</accession>
<dbReference type="PROSITE" id="PS00889">
    <property type="entry name" value="CNMP_BINDING_2"/>
    <property type="match status" value="1"/>
</dbReference>
<dbReference type="Gene3D" id="2.60.120.10">
    <property type="entry name" value="Jelly Rolls"/>
    <property type="match status" value="1"/>
</dbReference>
<dbReference type="Pfam" id="PF21082">
    <property type="entry name" value="MS_channel_3rd"/>
    <property type="match status" value="1"/>
</dbReference>
<dbReference type="SMART" id="SM00100">
    <property type="entry name" value="cNMP"/>
    <property type="match status" value="1"/>
</dbReference>
<evidence type="ECO:0000313" key="10">
    <source>
        <dbReference type="Proteomes" id="UP000500857"/>
    </source>
</evidence>
<feature type="transmembrane region" description="Helical" evidence="7">
    <location>
        <begin position="96"/>
        <end position="114"/>
    </location>
</feature>
<sequence>MKAIADTLLEFLKNLIDRELLRIGDIPISLGSIFQLILSFLLIIFITQFLKKFLKHKLLVRLGIDEGNREPIAIIISYGIGTLGFLIILQTNGFNLASLAVLAGGLGVGIGLGLQDLTKNFTSGLTILLERKLKVGDFISFGGLSGYVREISLRSTIIRTREGGDVVVPNSELVENQILNWSYDSFIARIHIAIGVAYGSDPVLVTETLLNCAYMEPAVLHNPAPKAVFMGFGDSALNFELWVWVNRIDLEPYIRSSLNFIIEYNLRAVDISIPFPQRDLWLRNPETLIPVSRRSKDLTSDRLEIPQQNPPTVKPPKPLALKDLLRQVTYFQNFTELELRQLIETGYRKRLLESQILFREGDPGDAFYIILSGSVEVYVEKIKKHLTNLGSGKFFGELALMLGIPRTASIRALEDTILFTINRQSFEKILREHPDLYEAIVQEFGKHQEELAQRQQELRALGLVDAAEDDKNPVAWVRKRLKNLFSLS</sequence>
<dbReference type="InterPro" id="IPR006685">
    <property type="entry name" value="MscS_channel_2nd"/>
</dbReference>
<dbReference type="PRINTS" id="PR00103">
    <property type="entry name" value="CAMPKINASE"/>
</dbReference>
<feature type="transmembrane region" description="Helical" evidence="7">
    <location>
        <begin position="71"/>
        <end position="90"/>
    </location>
</feature>
<evidence type="ECO:0000313" key="9">
    <source>
        <dbReference type="EMBL" id="QIZ70520.1"/>
    </source>
</evidence>
<dbReference type="Proteomes" id="UP000500857">
    <property type="component" value="Chromosome"/>
</dbReference>
<keyword evidence="6 7" id="KW-0472">Membrane</keyword>
<dbReference type="InterPro" id="IPR023408">
    <property type="entry name" value="MscS_beta-dom_sf"/>
</dbReference>
<dbReference type="SUPFAM" id="SSF82861">
    <property type="entry name" value="Mechanosensitive channel protein MscS (YggB), transmembrane region"/>
    <property type="match status" value="1"/>
</dbReference>
<dbReference type="InterPro" id="IPR011066">
    <property type="entry name" value="MscS_channel_C_sf"/>
</dbReference>
<dbReference type="CDD" id="cd00038">
    <property type="entry name" value="CAP_ED"/>
    <property type="match status" value="1"/>
</dbReference>
<dbReference type="SUPFAM" id="SSF50182">
    <property type="entry name" value="Sm-like ribonucleoproteins"/>
    <property type="match status" value="1"/>
</dbReference>
<dbReference type="SUPFAM" id="SSF82689">
    <property type="entry name" value="Mechanosensitive channel protein MscS (YggB), C-terminal domain"/>
    <property type="match status" value="1"/>
</dbReference>